<keyword evidence="2" id="KW-1185">Reference proteome</keyword>
<reference evidence="2" key="1">
    <citation type="submission" date="2017-11" db="EMBL/GenBank/DDBJ databases">
        <authorList>
            <person name="Kuznetsova I."/>
            <person name="Sazanova A."/>
            <person name="Chirak E."/>
            <person name="Safronova V."/>
            <person name="Willems A."/>
        </authorList>
    </citation>
    <scope>NUCLEOTIDE SEQUENCE [LARGE SCALE GENOMIC DNA]</scope>
    <source>
        <strain evidence="2">PEPV15</strain>
    </source>
</reference>
<dbReference type="AlphaFoldDB" id="A0A2P7AW40"/>
<evidence type="ECO:0000313" key="1">
    <source>
        <dbReference type="EMBL" id="PSH58407.1"/>
    </source>
</evidence>
<accession>A0A2P7AW40</accession>
<organism evidence="1 2">
    <name type="scientific">Phyllobacterium endophyticum</name>
    <dbReference type="NCBI Taxonomy" id="1149773"/>
    <lineage>
        <taxon>Bacteria</taxon>
        <taxon>Pseudomonadati</taxon>
        <taxon>Pseudomonadota</taxon>
        <taxon>Alphaproteobacteria</taxon>
        <taxon>Hyphomicrobiales</taxon>
        <taxon>Phyllobacteriaceae</taxon>
        <taxon>Phyllobacterium</taxon>
    </lineage>
</organism>
<protein>
    <submittedName>
        <fullName evidence="1">Uncharacterized protein</fullName>
    </submittedName>
</protein>
<gene>
    <name evidence="1" type="ORF">CU100_12440</name>
</gene>
<dbReference type="EMBL" id="PGGN01000002">
    <property type="protein sequence ID" value="PSH58407.1"/>
    <property type="molecule type" value="Genomic_DNA"/>
</dbReference>
<comment type="caution">
    <text evidence="1">The sequence shown here is derived from an EMBL/GenBank/DDBJ whole genome shotgun (WGS) entry which is preliminary data.</text>
</comment>
<evidence type="ECO:0000313" key="2">
    <source>
        <dbReference type="Proteomes" id="UP000241158"/>
    </source>
</evidence>
<proteinExistence type="predicted"/>
<sequence length="105" mass="11724">MDLLWVDFLPPNQVKSSKMAASAARRMKNMAMSFEEFQGSRDYSDDLHAIGLCEGEGFVYADGLCCIEKSGAVYLLHSGERTLVDTDLARLEHELYQRLYLAAAA</sequence>
<name>A0A2P7AW40_9HYPH</name>
<dbReference type="Proteomes" id="UP000241158">
    <property type="component" value="Unassembled WGS sequence"/>
</dbReference>